<evidence type="ECO:0000313" key="1">
    <source>
        <dbReference type="EMBL" id="OWZ07890.1"/>
    </source>
</evidence>
<dbReference type="Proteomes" id="UP000198211">
    <property type="component" value="Unassembled WGS sequence"/>
</dbReference>
<protein>
    <submittedName>
        <fullName evidence="1">Uncharacterized protein</fullName>
    </submittedName>
</protein>
<accession>A0A225VTM7</accession>
<proteinExistence type="predicted"/>
<keyword evidence="2" id="KW-1185">Reference proteome</keyword>
<evidence type="ECO:0000313" key="2">
    <source>
        <dbReference type="Proteomes" id="UP000198211"/>
    </source>
</evidence>
<name>A0A225VTM7_9STRA</name>
<reference evidence="2" key="1">
    <citation type="submission" date="2017-03" db="EMBL/GenBank/DDBJ databases">
        <title>Phytopthora megakarya and P. palmivora, two closely related causual agents of cacao black pod achieved similar genome size and gene model numbers by different mechanisms.</title>
        <authorList>
            <person name="Ali S."/>
            <person name="Shao J."/>
            <person name="Larry D.J."/>
            <person name="Kronmiller B."/>
            <person name="Shen D."/>
            <person name="Strem M.D."/>
            <person name="Melnick R.L."/>
            <person name="Guiltinan M.J."/>
            <person name="Tyler B.M."/>
            <person name="Meinhardt L.W."/>
            <person name="Bailey B.A."/>
        </authorList>
    </citation>
    <scope>NUCLEOTIDE SEQUENCE [LARGE SCALE GENOMIC DNA]</scope>
    <source>
        <strain evidence="2">zdho120</strain>
    </source>
</reference>
<comment type="caution">
    <text evidence="1">The sequence shown here is derived from an EMBL/GenBank/DDBJ whole genome shotgun (WGS) entry which is preliminary data.</text>
</comment>
<organism evidence="1 2">
    <name type="scientific">Phytophthora megakarya</name>
    <dbReference type="NCBI Taxonomy" id="4795"/>
    <lineage>
        <taxon>Eukaryota</taxon>
        <taxon>Sar</taxon>
        <taxon>Stramenopiles</taxon>
        <taxon>Oomycota</taxon>
        <taxon>Peronosporomycetes</taxon>
        <taxon>Peronosporales</taxon>
        <taxon>Peronosporaceae</taxon>
        <taxon>Phytophthora</taxon>
    </lineage>
</organism>
<sequence>MSILRLNQPVEDEDVPENGVACRKFQVRESTMTSRQHQVLNSSTKYKHALQRGQSIADIMSRNGTLVIRQMNEASYKFEDIVEDGVAPFVGLLVKKVLPAIRVFLKSFGDEVTGDVTKTSRRHTAMKYVADTKQAIDWVQNLNIKRIEVPVELQVGVSDIPVDRDAMIKRIPLRRSRSSPFGGLPYRELLSFCETK</sequence>
<dbReference type="OrthoDB" id="128191at2759"/>
<dbReference type="EMBL" id="NBNE01003358">
    <property type="protein sequence ID" value="OWZ07890.1"/>
    <property type="molecule type" value="Genomic_DNA"/>
</dbReference>
<dbReference type="AlphaFoldDB" id="A0A225VTM7"/>
<gene>
    <name evidence="1" type="ORF">PHMEG_00019651</name>
</gene>